<dbReference type="Proteomes" id="UP001064489">
    <property type="component" value="Chromosome 5"/>
</dbReference>
<sequence>MPWHDTARYNHMGFVDGEMSFFQSDRFQMNGQESMGFQIENQNESREIETGSPRSILKNLKALLGLKASNAFIFGINNSIFKASILFFDSLESHYILFGKPMEKRKYDMTTKACAFGKDIYNFNHGDLTKREALDSTSSRPPRRFYLPVGSQVAPDLDLG</sequence>
<name>A0AAD5NT16_ACENE</name>
<reference evidence="1" key="1">
    <citation type="journal article" date="2022" name="Plant J.">
        <title>Strategies of tolerance reflected in two North American maple genomes.</title>
        <authorList>
            <person name="McEvoy S.L."/>
            <person name="Sezen U.U."/>
            <person name="Trouern-Trend A."/>
            <person name="McMahon S.M."/>
            <person name="Schaberg P.G."/>
            <person name="Yang J."/>
            <person name="Wegrzyn J.L."/>
            <person name="Swenson N.G."/>
        </authorList>
    </citation>
    <scope>NUCLEOTIDE SEQUENCE</scope>
    <source>
        <strain evidence="1">91603</strain>
    </source>
</reference>
<evidence type="ECO:0000313" key="2">
    <source>
        <dbReference type="Proteomes" id="UP001064489"/>
    </source>
</evidence>
<dbReference type="EMBL" id="JAJSOW010000102">
    <property type="protein sequence ID" value="KAI9178091.1"/>
    <property type="molecule type" value="Genomic_DNA"/>
</dbReference>
<accession>A0AAD5NT16</accession>
<reference evidence="1" key="2">
    <citation type="submission" date="2023-02" db="EMBL/GenBank/DDBJ databases">
        <authorList>
            <person name="Swenson N.G."/>
            <person name="Wegrzyn J.L."/>
            <person name="Mcevoy S.L."/>
        </authorList>
    </citation>
    <scope>NUCLEOTIDE SEQUENCE</scope>
    <source>
        <strain evidence="1">91603</strain>
        <tissue evidence="1">Leaf</tissue>
    </source>
</reference>
<dbReference type="AlphaFoldDB" id="A0AAD5NT16"/>
<organism evidence="1 2">
    <name type="scientific">Acer negundo</name>
    <name type="common">Box elder</name>
    <dbReference type="NCBI Taxonomy" id="4023"/>
    <lineage>
        <taxon>Eukaryota</taxon>
        <taxon>Viridiplantae</taxon>
        <taxon>Streptophyta</taxon>
        <taxon>Embryophyta</taxon>
        <taxon>Tracheophyta</taxon>
        <taxon>Spermatophyta</taxon>
        <taxon>Magnoliopsida</taxon>
        <taxon>eudicotyledons</taxon>
        <taxon>Gunneridae</taxon>
        <taxon>Pentapetalae</taxon>
        <taxon>rosids</taxon>
        <taxon>malvids</taxon>
        <taxon>Sapindales</taxon>
        <taxon>Sapindaceae</taxon>
        <taxon>Hippocastanoideae</taxon>
        <taxon>Acereae</taxon>
        <taxon>Acer</taxon>
    </lineage>
</organism>
<protein>
    <submittedName>
        <fullName evidence="1">Uncharacterized protein</fullName>
    </submittedName>
</protein>
<comment type="caution">
    <text evidence="1">The sequence shown here is derived from an EMBL/GenBank/DDBJ whole genome shotgun (WGS) entry which is preliminary data.</text>
</comment>
<proteinExistence type="predicted"/>
<evidence type="ECO:0000313" key="1">
    <source>
        <dbReference type="EMBL" id="KAI9178091.1"/>
    </source>
</evidence>
<gene>
    <name evidence="1" type="ORF">LWI28_022607</name>
</gene>
<keyword evidence="2" id="KW-1185">Reference proteome</keyword>